<protein>
    <submittedName>
        <fullName evidence="1">Uncharacterized protein</fullName>
    </submittedName>
</protein>
<accession>A0A2S4ZWB5</accession>
<dbReference type="AlphaFoldDB" id="A0A2S4ZWB5"/>
<dbReference type="Proteomes" id="UP000236893">
    <property type="component" value="Unassembled WGS sequence"/>
</dbReference>
<sequence length="167" mass="18902">MKNKYVELKWFFIALILSLCACSPDDDAHEKEFRCKVNGQKWSPFSDDFKFNPVDGQSQITTSGKRALLLVGYNSKNETQNVGFLISDLVNEKDYPLSQEPNSYGLVEINETVYRTDDINKGIVSIHSLDTVNHKVSGTFTFKAKSLTSNSTVNVSEGYFDITYKVY</sequence>
<evidence type="ECO:0000313" key="1">
    <source>
        <dbReference type="EMBL" id="POY34658.1"/>
    </source>
</evidence>
<evidence type="ECO:0000313" key="2">
    <source>
        <dbReference type="Proteomes" id="UP000236893"/>
    </source>
</evidence>
<dbReference type="PROSITE" id="PS51257">
    <property type="entry name" value="PROKAR_LIPOPROTEIN"/>
    <property type="match status" value="1"/>
</dbReference>
<reference evidence="1 2" key="1">
    <citation type="submission" date="2018-01" db="EMBL/GenBank/DDBJ databases">
        <authorList>
            <person name="Gaut B.S."/>
            <person name="Morton B.R."/>
            <person name="Clegg M.T."/>
            <person name="Duvall M.R."/>
        </authorList>
    </citation>
    <scope>NUCLEOTIDE SEQUENCE [LARGE SCALE GENOMIC DNA]</scope>
    <source>
        <strain evidence="1 2">HR-AV</strain>
    </source>
</reference>
<proteinExistence type="predicted"/>
<dbReference type="RefSeq" id="WP_103790769.1">
    <property type="nucleotide sequence ID" value="NZ_PQVF01000022.1"/>
</dbReference>
<name>A0A2S4ZWB5_9SPHI</name>
<dbReference type="EMBL" id="PQVF01000022">
    <property type="protein sequence ID" value="POY34658.1"/>
    <property type="molecule type" value="Genomic_DNA"/>
</dbReference>
<dbReference type="Pfam" id="PF19765">
    <property type="entry name" value="DUF6252"/>
    <property type="match status" value="1"/>
</dbReference>
<gene>
    <name evidence="1" type="ORF">C3K47_19105</name>
</gene>
<keyword evidence="2" id="KW-1185">Reference proteome</keyword>
<comment type="caution">
    <text evidence="1">The sequence shown here is derived from an EMBL/GenBank/DDBJ whole genome shotgun (WGS) entry which is preliminary data.</text>
</comment>
<dbReference type="InterPro" id="IPR046219">
    <property type="entry name" value="DUF6252"/>
</dbReference>
<dbReference type="OrthoDB" id="770614at2"/>
<organism evidence="1 2">
    <name type="scientific">Solitalea longa</name>
    <dbReference type="NCBI Taxonomy" id="2079460"/>
    <lineage>
        <taxon>Bacteria</taxon>
        <taxon>Pseudomonadati</taxon>
        <taxon>Bacteroidota</taxon>
        <taxon>Sphingobacteriia</taxon>
        <taxon>Sphingobacteriales</taxon>
        <taxon>Sphingobacteriaceae</taxon>
        <taxon>Solitalea</taxon>
    </lineage>
</organism>